<evidence type="ECO:0008006" key="4">
    <source>
        <dbReference type="Google" id="ProtNLM"/>
    </source>
</evidence>
<feature type="region of interest" description="Disordered" evidence="1">
    <location>
        <begin position="336"/>
        <end position="831"/>
    </location>
</feature>
<feature type="compositionally biased region" description="Basic and acidic residues" evidence="1">
    <location>
        <begin position="901"/>
        <end position="912"/>
    </location>
</feature>
<dbReference type="InterPro" id="IPR021582">
    <property type="entry name" value="Aim21"/>
</dbReference>
<feature type="compositionally biased region" description="Polar residues" evidence="1">
    <location>
        <begin position="464"/>
        <end position="477"/>
    </location>
</feature>
<organism evidence="2 3">
    <name type="scientific">Aspergillus sclerotialis</name>
    <dbReference type="NCBI Taxonomy" id="2070753"/>
    <lineage>
        <taxon>Eukaryota</taxon>
        <taxon>Fungi</taxon>
        <taxon>Dikarya</taxon>
        <taxon>Ascomycota</taxon>
        <taxon>Pezizomycotina</taxon>
        <taxon>Eurotiomycetes</taxon>
        <taxon>Eurotiomycetidae</taxon>
        <taxon>Eurotiales</taxon>
        <taxon>Aspergillaceae</taxon>
        <taxon>Aspergillus</taxon>
        <taxon>Aspergillus subgen. Polypaecilum</taxon>
    </lineage>
</organism>
<feature type="compositionally biased region" description="Polar residues" evidence="1">
    <location>
        <begin position="551"/>
        <end position="563"/>
    </location>
</feature>
<dbReference type="Proteomes" id="UP000266188">
    <property type="component" value="Unassembled WGS sequence"/>
</dbReference>
<reference evidence="3" key="1">
    <citation type="submission" date="2017-02" db="EMBL/GenBank/DDBJ databases">
        <authorList>
            <person name="Tafer H."/>
            <person name="Lopandic K."/>
        </authorList>
    </citation>
    <scope>NUCLEOTIDE SEQUENCE [LARGE SCALE GENOMIC DNA]</scope>
    <source>
        <strain evidence="3">CBS 366.77</strain>
    </source>
</reference>
<comment type="caution">
    <text evidence="2">The sequence shown here is derived from an EMBL/GenBank/DDBJ whole genome shotgun (WGS) entry which is preliminary data.</text>
</comment>
<feature type="compositionally biased region" description="Basic and acidic residues" evidence="1">
    <location>
        <begin position="938"/>
        <end position="957"/>
    </location>
</feature>
<feature type="compositionally biased region" description="Basic residues" evidence="1">
    <location>
        <begin position="801"/>
        <end position="810"/>
    </location>
</feature>
<feature type="compositionally biased region" description="Polar residues" evidence="1">
    <location>
        <begin position="629"/>
        <end position="638"/>
    </location>
</feature>
<feature type="region of interest" description="Disordered" evidence="1">
    <location>
        <begin position="849"/>
        <end position="1025"/>
    </location>
</feature>
<feature type="compositionally biased region" description="Polar residues" evidence="1">
    <location>
        <begin position="60"/>
        <end position="83"/>
    </location>
</feature>
<evidence type="ECO:0000256" key="1">
    <source>
        <dbReference type="SAM" id="MobiDB-lite"/>
    </source>
</evidence>
<feature type="compositionally biased region" description="Basic and acidic residues" evidence="1">
    <location>
        <begin position="492"/>
        <end position="504"/>
    </location>
</feature>
<feature type="compositionally biased region" description="Polar residues" evidence="1">
    <location>
        <begin position="709"/>
        <end position="730"/>
    </location>
</feature>
<dbReference type="PRINTS" id="PR01217">
    <property type="entry name" value="PRICHEXTENSN"/>
</dbReference>
<dbReference type="OrthoDB" id="5386574at2759"/>
<dbReference type="STRING" id="2070753.A0A3A2ZDE7"/>
<proteinExistence type="predicted"/>
<name>A0A3A2ZDE7_9EURO</name>
<accession>A0A3A2ZDE7</accession>
<dbReference type="AlphaFoldDB" id="A0A3A2ZDE7"/>
<evidence type="ECO:0000313" key="2">
    <source>
        <dbReference type="EMBL" id="RJE20640.1"/>
    </source>
</evidence>
<feature type="compositionally biased region" description="Basic and acidic residues" evidence="1">
    <location>
        <begin position="369"/>
        <end position="405"/>
    </location>
</feature>
<keyword evidence="3" id="KW-1185">Reference proteome</keyword>
<feature type="compositionally biased region" description="Acidic residues" evidence="1">
    <location>
        <begin position="917"/>
        <end position="928"/>
    </location>
</feature>
<dbReference type="EMBL" id="MVGC01000289">
    <property type="protein sequence ID" value="RJE20640.1"/>
    <property type="molecule type" value="Genomic_DNA"/>
</dbReference>
<feature type="compositionally biased region" description="Basic and acidic residues" evidence="1">
    <location>
        <begin position="195"/>
        <end position="205"/>
    </location>
</feature>
<feature type="compositionally biased region" description="Polar residues" evidence="1">
    <location>
        <begin position="676"/>
        <end position="685"/>
    </location>
</feature>
<protein>
    <recommendedName>
        <fullName evidence="4">Altered inheritance of mitochondria protein 21</fullName>
    </recommendedName>
</protein>
<evidence type="ECO:0000313" key="3">
    <source>
        <dbReference type="Proteomes" id="UP000266188"/>
    </source>
</evidence>
<feature type="region of interest" description="Disordered" evidence="1">
    <location>
        <begin position="1"/>
        <end position="262"/>
    </location>
</feature>
<feature type="compositionally biased region" description="Basic and acidic residues" evidence="1">
    <location>
        <begin position="452"/>
        <end position="463"/>
    </location>
</feature>
<feature type="compositionally biased region" description="Basic and acidic residues" evidence="1">
    <location>
        <begin position="519"/>
        <end position="544"/>
    </location>
</feature>
<sequence length="1025" mass="110790">MASQKPPVVPPRPSRSPNTQNPAPTSAPAMPKIPPRPSRNPERSVSPTRDSYAPSPLNEPPNSSGINRPISSDIPNRPTSVTIPSVGEEGKEYEDLGIEESPDNHNQTPAETRNVADDLKLHAPRPSLPSSSAKAKVQAVTRTDSRQAALAGLDNPSSPVPDEPERPDRSLQYRTHSHADSSTASSNGRPSSQTGDEHGSPEIGRRVPMYPNAGDVQAPSPGPSLEQRAGRQHNRTRSGREGSLPPGSYGLHGHGVPPSDKFEKAWYEKHPDEYVKEEQGQYGPGVGSPRPDWALSSDDLNKIVRNSAVNGAGLGTSPSVTGTPEEEVGYLASDEYTQRLATPSHELHNDSHPVVESPLRNMSFPASEAENKQETVAQKPDEQDGHHDPGVIHVNEPYHHLHHPDGFAPTPSFEAQSHNQGDEEVDNEPILAADEVRPESTFQHPAISPTFDTRESPEHDGSRSRTPSATQSYSDSRSTSRHGGMPTPAGHQPRDEPEDTHTPLEDVAEYEPLFPEDGTQEKDPIPAMERFKQRPDMLKHRFPSEDLWEDSPNSSQLHATVTTPDLAKEDKFETPEQEAAQKTETDRVDPHEVASHIIESEEHNEKLSSRPELMKQRFPSRDIWEDAPDSQQLVTTIEPSPDDAKSPVAAKSPEVPTKPSIPARPQKRPQQAPPVDTSTKPTISPTEKRQPPTITDKPKPQIPVRPAKPTSSGSSDSLTKVTSHGSTSSAEETKDPPAVSTKPKPAVPARPGGSRIAALKAGFLSDLNSRLQVGPQGPKPQEKKEERPPAEKGPLSDARKGRARGPARRKPAVEKPATENVASKPPTIPDVRITEVWNVWQFNEDGDLVVGSADKPKKPEPVAPDASLSADNTMAPEIAKNTAGESTDPKPAPEEQPAPTDKVKVVEPEISKPEPVPEPEPEPAEPEPEPAPTAPSEQADKVSEKEFDTVATPREEAPSMITSPVDKMPEGAASPLTSPTEKLSQEKTEGATATEPIVQPDVEEPFRAPAPDSKTEDARSSCGSG</sequence>
<feature type="compositionally biased region" description="Basic and acidic residues" evidence="1">
    <location>
        <begin position="566"/>
        <end position="624"/>
    </location>
</feature>
<gene>
    <name evidence="2" type="ORF">PHISCL_07028</name>
</gene>
<dbReference type="Pfam" id="PF11489">
    <property type="entry name" value="Aim21"/>
    <property type="match status" value="1"/>
</dbReference>
<feature type="compositionally biased region" description="Basic and acidic residues" evidence="1">
    <location>
        <begin position="780"/>
        <end position="790"/>
    </location>
</feature>